<proteinExistence type="predicted"/>
<comment type="caution">
    <text evidence="1">The sequence shown here is derived from an EMBL/GenBank/DDBJ whole genome shotgun (WGS) entry which is preliminary data.</text>
</comment>
<evidence type="ECO:0000313" key="2">
    <source>
        <dbReference type="Proteomes" id="UP000033423"/>
    </source>
</evidence>
<name>A0A0F3GQU6_9BACT</name>
<dbReference type="Proteomes" id="UP000033423">
    <property type="component" value="Unassembled WGS sequence"/>
</dbReference>
<organism evidence="1 2">
    <name type="scientific">Candidatus Magnetobacterium bavaricum</name>
    <dbReference type="NCBI Taxonomy" id="29290"/>
    <lineage>
        <taxon>Bacteria</taxon>
        <taxon>Pseudomonadati</taxon>
        <taxon>Nitrospirota</taxon>
        <taxon>Thermodesulfovibrionia</taxon>
        <taxon>Thermodesulfovibrionales</taxon>
        <taxon>Candidatus Magnetobacteriaceae</taxon>
        <taxon>Candidatus Magnetobacterium</taxon>
    </lineage>
</organism>
<dbReference type="EMBL" id="LACI01002059">
    <property type="protein sequence ID" value="KJU83063.1"/>
    <property type="molecule type" value="Genomic_DNA"/>
</dbReference>
<evidence type="ECO:0000313" key="1">
    <source>
        <dbReference type="EMBL" id="KJU83063.1"/>
    </source>
</evidence>
<protein>
    <submittedName>
        <fullName evidence="1">Uncharacterized protein</fullName>
    </submittedName>
</protein>
<reference evidence="1 2" key="1">
    <citation type="submission" date="2015-02" db="EMBL/GenBank/DDBJ databases">
        <title>Single-cell genomics of uncultivated deep-branching MTB reveals a conserved set of magnetosome genes.</title>
        <authorList>
            <person name="Kolinko S."/>
            <person name="Richter M."/>
            <person name="Glockner F.O."/>
            <person name="Brachmann A."/>
            <person name="Schuler D."/>
        </authorList>
    </citation>
    <scope>NUCLEOTIDE SEQUENCE [LARGE SCALE GENOMIC DNA]</scope>
    <source>
        <strain evidence="1">TM-1</strain>
    </source>
</reference>
<accession>A0A0F3GQU6</accession>
<sequence>MLSKGFENFADNIGVYTEGLVEIGVFPKCTPLVLATGVTLTTVGAVLSAGSGATFISI</sequence>
<keyword evidence="2" id="KW-1185">Reference proteome</keyword>
<gene>
    <name evidence="1" type="ORF">MBAV_004742</name>
</gene>
<dbReference type="AlphaFoldDB" id="A0A0F3GQU6"/>